<gene>
    <name evidence="1" type="ORF">F3Y22_tig00000731pilonHSYRG00029</name>
</gene>
<dbReference type="AlphaFoldDB" id="A0A6A3CZX1"/>
<protein>
    <submittedName>
        <fullName evidence="1">Uncharacterized protein</fullName>
    </submittedName>
</protein>
<reference evidence="1" key="1">
    <citation type="submission" date="2019-09" db="EMBL/GenBank/DDBJ databases">
        <title>Draft genome information of white flower Hibiscus syriacus.</title>
        <authorList>
            <person name="Kim Y.-M."/>
        </authorList>
    </citation>
    <scope>NUCLEOTIDE SEQUENCE [LARGE SCALE GENOMIC DNA]</scope>
    <source>
        <strain evidence="1">YM2019G1</strain>
    </source>
</reference>
<dbReference type="EMBL" id="VEPZ02000064">
    <property type="protein sequence ID" value="KAE8734706.1"/>
    <property type="molecule type" value="Genomic_DNA"/>
</dbReference>
<dbReference type="Proteomes" id="UP000436088">
    <property type="component" value="Unassembled WGS sequence"/>
</dbReference>
<keyword evidence="2" id="KW-1185">Reference proteome</keyword>
<evidence type="ECO:0000313" key="2">
    <source>
        <dbReference type="Proteomes" id="UP000436088"/>
    </source>
</evidence>
<accession>A0A6A3CZX1</accession>
<name>A0A6A3CZX1_HIBSY</name>
<comment type="caution">
    <text evidence="1">The sequence shown here is derived from an EMBL/GenBank/DDBJ whole genome shotgun (WGS) entry which is preliminary data.</text>
</comment>
<sequence length="71" mass="8053">MKNVEPHYSLLLRLGKLNGLPTTESQSASNVPARLAQLLLHEDHLTILLEHFESAAVQQNGHLSKMHYWQP</sequence>
<organism evidence="1 2">
    <name type="scientific">Hibiscus syriacus</name>
    <name type="common">Rose of Sharon</name>
    <dbReference type="NCBI Taxonomy" id="106335"/>
    <lineage>
        <taxon>Eukaryota</taxon>
        <taxon>Viridiplantae</taxon>
        <taxon>Streptophyta</taxon>
        <taxon>Embryophyta</taxon>
        <taxon>Tracheophyta</taxon>
        <taxon>Spermatophyta</taxon>
        <taxon>Magnoliopsida</taxon>
        <taxon>eudicotyledons</taxon>
        <taxon>Gunneridae</taxon>
        <taxon>Pentapetalae</taxon>
        <taxon>rosids</taxon>
        <taxon>malvids</taxon>
        <taxon>Malvales</taxon>
        <taxon>Malvaceae</taxon>
        <taxon>Malvoideae</taxon>
        <taxon>Hibiscus</taxon>
    </lineage>
</organism>
<evidence type="ECO:0000313" key="1">
    <source>
        <dbReference type="EMBL" id="KAE8734706.1"/>
    </source>
</evidence>
<proteinExistence type="predicted"/>